<dbReference type="Pfam" id="PF13356">
    <property type="entry name" value="Arm-DNA-bind_3"/>
    <property type="match status" value="1"/>
</dbReference>
<accession>A0A2S6FH42</accession>
<comment type="caution">
    <text evidence="2">The sequence shown here is derived from an EMBL/GenBank/DDBJ whole genome shotgun (WGS) entry which is preliminary data.</text>
</comment>
<feature type="domain" description="Integrase DNA-binding" evidence="1">
    <location>
        <begin position="13"/>
        <end position="72"/>
    </location>
</feature>
<evidence type="ECO:0000259" key="1">
    <source>
        <dbReference type="Pfam" id="PF13356"/>
    </source>
</evidence>
<evidence type="ECO:0000313" key="2">
    <source>
        <dbReference type="EMBL" id="PPK36715.1"/>
    </source>
</evidence>
<dbReference type="AlphaFoldDB" id="A0A2S6FH42"/>
<keyword evidence="3" id="KW-1185">Reference proteome</keyword>
<name>A0A2S6FH42_9PSED</name>
<proteinExistence type="predicted"/>
<dbReference type="EMBL" id="NIRS01000006">
    <property type="protein sequence ID" value="PPK36715.1"/>
    <property type="molecule type" value="Genomic_DNA"/>
</dbReference>
<dbReference type="InterPro" id="IPR038488">
    <property type="entry name" value="Integrase_DNA-bd_sf"/>
</dbReference>
<sequence length="81" mass="9436">MKRSEIKRRPLADTVLNSLEPDAQEYRELHERGLYFRVKPNGGKSWQLRYKNAASKWAWMGLGSYPEVSAKRVAADRKLTQ</sequence>
<reference evidence="3" key="1">
    <citation type="submission" date="2017-06" db="EMBL/GenBank/DDBJ databases">
        <authorList>
            <person name="Furmanczyk E.M."/>
        </authorList>
    </citation>
    <scope>NUCLEOTIDE SEQUENCE [LARGE SCALE GENOMIC DNA]</scope>
    <source>
        <strain evidence="3">AP3_16</strain>
    </source>
</reference>
<organism evidence="2 3">
    <name type="scientific">Pseudomonas laurylsulfatiphila</name>
    <dbReference type="NCBI Taxonomy" id="2011015"/>
    <lineage>
        <taxon>Bacteria</taxon>
        <taxon>Pseudomonadati</taxon>
        <taxon>Pseudomonadota</taxon>
        <taxon>Gammaproteobacteria</taxon>
        <taxon>Pseudomonadales</taxon>
        <taxon>Pseudomonadaceae</taxon>
        <taxon>Pseudomonas</taxon>
    </lineage>
</organism>
<dbReference type="InterPro" id="IPR025166">
    <property type="entry name" value="Integrase_DNA_bind_dom"/>
</dbReference>
<dbReference type="Gene3D" id="3.30.160.390">
    <property type="entry name" value="Integrase, DNA-binding domain"/>
    <property type="match status" value="1"/>
</dbReference>
<protein>
    <recommendedName>
        <fullName evidence="1">Integrase DNA-binding domain-containing protein</fullName>
    </recommendedName>
</protein>
<dbReference type="Proteomes" id="UP000238541">
    <property type="component" value="Unassembled WGS sequence"/>
</dbReference>
<evidence type="ECO:0000313" key="3">
    <source>
        <dbReference type="Proteomes" id="UP000238541"/>
    </source>
</evidence>
<gene>
    <name evidence="2" type="ORF">CD175_24225</name>
</gene>